<sequence>MFENPSRTRPVVADEIWRPVLAEAAQQAIHTTVHSAFDHAVNIVVDGELLTLLASTGRPQPGAMITSQRHFVGVRAGEAVALREHAVVLGNAGSSALAVDVHGITYFTCRVEPLTASALETRDPFDDGEPPYSIDPPGAFTPNPSQLPFDRAVAVRLQHARSAFSLALAGQLSQRPTSPLNSLRRAIADLIGLGIGLTPSGDDYLVGALATLSLHPDSADARLAVAVCLSDLLLGSDGAGRTTDISRHFLIAACKRSFHHDLAAAGRALLEHDARAISETFAATAAIGSTSGSDALTGLVDAHNLLLRPIPGQLPANLKVNTHD</sequence>
<name>A0A6G7XIF3_9MICO</name>
<dbReference type="EMBL" id="CP049863">
    <property type="protein sequence ID" value="QIK64323.1"/>
    <property type="molecule type" value="Genomic_DNA"/>
</dbReference>
<keyword evidence="2" id="KW-1185">Reference proteome</keyword>
<dbReference type="InterPro" id="IPR021530">
    <property type="entry name" value="AllH-like"/>
</dbReference>
<dbReference type="Proteomes" id="UP000502677">
    <property type="component" value="Chromosome"/>
</dbReference>
<accession>A0A6G7XIF3</accession>
<gene>
    <name evidence="1" type="ORF">G7068_14765</name>
</gene>
<dbReference type="RefSeq" id="WP_166292656.1">
    <property type="nucleotide sequence ID" value="NZ_CP049863.1"/>
</dbReference>
<protein>
    <submittedName>
        <fullName evidence="1">DUF2877 domain-containing protein</fullName>
    </submittedName>
</protein>
<dbReference type="AlphaFoldDB" id="A0A6G7XIF3"/>
<reference evidence="1 2" key="1">
    <citation type="submission" date="2020-03" db="EMBL/GenBank/DDBJ databases">
        <title>Leucobacter sp. nov., isolated from beetles.</title>
        <authorList>
            <person name="Hyun D.-W."/>
            <person name="Bae J.-W."/>
        </authorList>
    </citation>
    <scope>NUCLEOTIDE SEQUENCE [LARGE SCALE GENOMIC DNA]</scope>
    <source>
        <strain evidence="1 2">HDW9C</strain>
    </source>
</reference>
<dbReference type="Pfam" id="PF11392">
    <property type="entry name" value="AllH"/>
    <property type="match status" value="1"/>
</dbReference>
<proteinExistence type="predicted"/>
<organism evidence="1 2">
    <name type="scientific">Leucobacter viscericola</name>
    <dbReference type="NCBI Taxonomy" id="2714935"/>
    <lineage>
        <taxon>Bacteria</taxon>
        <taxon>Bacillati</taxon>
        <taxon>Actinomycetota</taxon>
        <taxon>Actinomycetes</taxon>
        <taxon>Micrococcales</taxon>
        <taxon>Microbacteriaceae</taxon>
        <taxon>Leucobacter</taxon>
    </lineage>
</organism>
<evidence type="ECO:0000313" key="2">
    <source>
        <dbReference type="Proteomes" id="UP000502677"/>
    </source>
</evidence>
<dbReference type="KEGG" id="lvi:G7068_14765"/>
<evidence type="ECO:0000313" key="1">
    <source>
        <dbReference type="EMBL" id="QIK64323.1"/>
    </source>
</evidence>